<dbReference type="Gene3D" id="3.30.70.270">
    <property type="match status" value="1"/>
</dbReference>
<evidence type="ECO:0000256" key="4">
    <source>
        <dbReference type="ARBA" id="ARBA00022692"/>
    </source>
</evidence>
<dbReference type="Pfam" id="PF13426">
    <property type="entry name" value="PAS_9"/>
    <property type="match status" value="1"/>
</dbReference>
<dbReference type="SUPFAM" id="SSF55785">
    <property type="entry name" value="PYP-like sensor domain (PAS domain)"/>
    <property type="match status" value="2"/>
</dbReference>
<evidence type="ECO:0000259" key="11">
    <source>
        <dbReference type="PROSITE" id="PS50883"/>
    </source>
</evidence>
<feature type="domain" description="GGDEF" evidence="13">
    <location>
        <begin position="557"/>
        <end position="690"/>
    </location>
</feature>
<dbReference type="PROSITE" id="PS50113">
    <property type="entry name" value="PAC"/>
    <property type="match status" value="2"/>
</dbReference>
<evidence type="ECO:0000259" key="10">
    <source>
        <dbReference type="PROSITE" id="PS50113"/>
    </source>
</evidence>
<sequence length="951" mass="106301">MFKRIKIRTLITVVIVLLQTLLVLVSASGLYGIDTATRAHEETYINVSQLLAIERQEQGLARARMKIDRVIADPTANDREATLTDASALMARSDLEWRMYQRTLTDEHERLLASEVDADRQRLKAYGFAPLLASLRARDRDAVRARSFAALNADYSAYAQAVAKLEDDQIDESAHLYASAVQAEQWTMKLTAFMMLVGLVTALWAAFALRKAIARPLRHALELLARIESGNFSDTVVIERNDEIGALLAGMKRMKDALNTSLGKLKASEQRFRALYEATPAMLHSTDCDGRLVHVSDTWLATLGYTREEAIDRLWTDFLTPDSRRRAMNPGLPCDALPGWTAAAEYRMRCKGSAVIDISVASIVERDHDGYPARYLTVLEDVTERKRAQAELATQLERLRVTLHSIGDGVITTDANGHVEYLNPVAEQLTGWSNADARGQGSSAVFRIVNETTRAPAKNPITVCLSEDRIVGLANHTILISRDGSEYHIEDSAAPIKDTAGRTLGVVLVFHDVSEQHRLSQEMTYRATHDMLTGLLNRDEFERRLHAALTSTRGDGSNHALMYIDLDQFKLVNDAGGHAAGDRLLRQVVEVIRKLVQPADTFARLGGDEFGLIVERCSIQTAQDIADRICRSIDAFRFQHGNLRLHTGASIGLVPLDGRWPTTANVLQAADSACYAAKEAGRNRVHTYVEADQMIESRREDMQWVRRLEQAIDMGRFVLHWQHITPLVDSGEGIHGEMLLRLVGEDGKLIPPGAFLPSAERFQMTSRIDRWVIQQVFAWMTEHRAMLSNVSTVAVNLSGLSIGDRDFQQYAFDLLNAMPFDHEKLCFEITETAAITNLGDATCFFRMMQARGVRFALDDFGSGVSSFGYLKSLPVEYLKIDGQFIRNLEHDLVDQATVRCIRDIARITGKKTIAEFVESETVETLLREIGIDYAQGFLRHRPEALELVFGS</sequence>
<dbReference type="PANTHER" id="PTHR44757:SF4">
    <property type="entry name" value="DIGUANYLATE CYCLASE DGCE-RELATED"/>
    <property type="match status" value="1"/>
</dbReference>
<dbReference type="InterPro" id="IPR052155">
    <property type="entry name" value="Biofilm_reg_signaling"/>
</dbReference>
<keyword evidence="6 8" id="KW-0472">Membrane</keyword>
<dbReference type="PROSITE" id="PS50887">
    <property type="entry name" value="GGDEF"/>
    <property type="match status" value="1"/>
</dbReference>
<evidence type="ECO:0000256" key="3">
    <source>
        <dbReference type="ARBA" id="ARBA00022481"/>
    </source>
</evidence>
<feature type="domain" description="PAS" evidence="9">
    <location>
        <begin position="395"/>
        <end position="468"/>
    </location>
</feature>
<dbReference type="InterPro" id="IPR003660">
    <property type="entry name" value="HAMP_dom"/>
</dbReference>
<dbReference type="SMART" id="SM00052">
    <property type="entry name" value="EAL"/>
    <property type="match status" value="1"/>
</dbReference>
<organism evidence="14 15">
    <name type="scientific">Paraburkholderia edwinii</name>
    <dbReference type="NCBI Taxonomy" id="2861782"/>
    <lineage>
        <taxon>Bacteria</taxon>
        <taxon>Pseudomonadati</taxon>
        <taxon>Pseudomonadota</taxon>
        <taxon>Betaproteobacteria</taxon>
        <taxon>Burkholderiales</taxon>
        <taxon>Burkholderiaceae</taxon>
        <taxon>Paraburkholderia</taxon>
    </lineage>
</organism>
<gene>
    <name evidence="14" type="ORF">KZJ38_31770</name>
</gene>
<dbReference type="InterPro" id="IPR003122">
    <property type="entry name" value="Tar_rcpt_lig-bd"/>
</dbReference>
<feature type="transmembrane region" description="Helical" evidence="8">
    <location>
        <begin position="190"/>
        <end position="209"/>
    </location>
</feature>
<name>A0ABX8URG5_9BURK</name>
<dbReference type="Gene3D" id="6.10.340.10">
    <property type="match status" value="1"/>
</dbReference>
<dbReference type="Gene3D" id="3.20.20.450">
    <property type="entry name" value="EAL domain"/>
    <property type="match status" value="1"/>
</dbReference>
<evidence type="ECO:0000256" key="2">
    <source>
        <dbReference type="ARBA" id="ARBA00022475"/>
    </source>
</evidence>
<dbReference type="CDD" id="cd01948">
    <property type="entry name" value="EAL"/>
    <property type="match status" value="1"/>
</dbReference>
<dbReference type="Proteomes" id="UP000826462">
    <property type="component" value="Chromosome 2"/>
</dbReference>
<dbReference type="RefSeq" id="WP_219801014.1">
    <property type="nucleotide sequence ID" value="NZ_CP080096.1"/>
</dbReference>
<evidence type="ECO:0000313" key="15">
    <source>
        <dbReference type="Proteomes" id="UP000826462"/>
    </source>
</evidence>
<accession>A0ABX8URG5</accession>
<dbReference type="CDD" id="cd06225">
    <property type="entry name" value="HAMP"/>
    <property type="match status" value="1"/>
</dbReference>
<dbReference type="Pfam" id="PF00563">
    <property type="entry name" value="EAL"/>
    <property type="match status" value="1"/>
</dbReference>
<dbReference type="InterPro" id="IPR029787">
    <property type="entry name" value="Nucleotide_cyclase"/>
</dbReference>
<dbReference type="InterPro" id="IPR043128">
    <property type="entry name" value="Rev_trsase/Diguanyl_cyclase"/>
</dbReference>
<dbReference type="PROSITE" id="PS50885">
    <property type="entry name" value="HAMP"/>
    <property type="match status" value="1"/>
</dbReference>
<dbReference type="InterPro" id="IPR000160">
    <property type="entry name" value="GGDEF_dom"/>
</dbReference>
<dbReference type="InterPro" id="IPR013656">
    <property type="entry name" value="PAS_4"/>
</dbReference>
<dbReference type="InterPro" id="IPR000700">
    <property type="entry name" value="PAS-assoc_C"/>
</dbReference>
<evidence type="ECO:0000259" key="13">
    <source>
        <dbReference type="PROSITE" id="PS50887"/>
    </source>
</evidence>
<feature type="domain" description="PAS" evidence="9">
    <location>
        <begin position="268"/>
        <end position="324"/>
    </location>
</feature>
<dbReference type="InterPro" id="IPR035965">
    <property type="entry name" value="PAS-like_dom_sf"/>
</dbReference>
<dbReference type="SMART" id="SM00086">
    <property type="entry name" value="PAC"/>
    <property type="match status" value="2"/>
</dbReference>
<dbReference type="Pfam" id="PF00990">
    <property type="entry name" value="GGDEF"/>
    <property type="match status" value="1"/>
</dbReference>
<protein>
    <submittedName>
        <fullName evidence="14">EAL domain-containing protein</fullName>
    </submittedName>
</protein>
<comment type="subcellular location">
    <subcellularLocation>
        <location evidence="1">Cell membrane</location>
    </subcellularLocation>
</comment>
<keyword evidence="15" id="KW-1185">Reference proteome</keyword>
<dbReference type="NCBIfam" id="TIGR00254">
    <property type="entry name" value="GGDEF"/>
    <property type="match status" value="1"/>
</dbReference>
<evidence type="ECO:0000259" key="9">
    <source>
        <dbReference type="PROSITE" id="PS50112"/>
    </source>
</evidence>
<evidence type="ECO:0000259" key="12">
    <source>
        <dbReference type="PROSITE" id="PS50885"/>
    </source>
</evidence>
<keyword evidence="4 8" id="KW-0812">Transmembrane</keyword>
<evidence type="ECO:0000256" key="5">
    <source>
        <dbReference type="ARBA" id="ARBA00022989"/>
    </source>
</evidence>
<reference evidence="14 15" key="1">
    <citation type="submission" date="2021-07" db="EMBL/GenBank/DDBJ databases">
        <title>Paraburkholderia edwinii protects Aspergillus sp. from phenazines by acting as a toxin sponge.</title>
        <authorList>
            <person name="Dahlstrom K.M."/>
            <person name="Newman D.K."/>
        </authorList>
    </citation>
    <scope>NUCLEOTIDE SEQUENCE [LARGE SCALE GENOMIC DNA]</scope>
    <source>
        <strain evidence="14 15">Pe01</strain>
    </source>
</reference>
<dbReference type="InterPro" id="IPR001610">
    <property type="entry name" value="PAC"/>
</dbReference>
<dbReference type="InterPro" id="IPR000014">
    <property type="entry name" value="PAS"/>
</dbReference>
<dbReference type="Pfam" id="PF08448">
    <property type="entry name" value="PAS_4"/>
    <property type="match status" value="1"/>
</dbReference>
<keyword evidence="2" id="KW-1003">Cell membrane</keyword>
<dbReference type="CDD" id="cd01949">
    <property type="entry name" value="GGDEF"/>
    <property type="match status" value="1"/>
</dbReference>
<dbReference type="PANTHER" id="PTHR44757">
    <property type="entry name" value="DIGUANYLATE CYCLASE DGCP"/>
    <property type="match status" value="1"/>
</dbReference>
<dbReference type="NCBIfam" id="TIGR00229">
    <property type="entry name" value="sensory_box"/>
    <property type="match status" value="2"/>
</dbReference>
<evidence type="ECO:0000313" key="14">
    <source>
        <dbReference type="EMBL" id="QYD71586.1"/>
    </source>
</evidence>
<dbReference type="Pfam" id="PF02203">
    <property type="entry name" value="TarH"/>
    <property type="match status" value="1"/>
</dbReference>
<evidence type="ECO:0000256" key="1">
    <source>
        <dbReference type="ARBA" id="ARBA00004236"/>
    </source>
</evidence>
<proteinExistence type="predicted"/>
<dbReference type="SMART" id="SM00304">
    <property type="entry name" value="HAMP"/>
    <property type="match status" value="1"/>
</dbReference>
<dbReference type="CDD" id="cd00130">
    <property type="entry name" value="PAS"/>
    <property type="match status" value="2"/>
</dbReference>
<dbReference type="SMART" id="SM00267">
    <property type="entry name" value="GGDEF"/>
    <property type="match status" value="1"/>
</dbReference>
<dbReference type="Pfam" id="PF00672">
    <property type="entry name" value="HAMP"/>
    <property type="match status" value="1"/>
</dbReference>
<evidence type="ECO:0000256" key="8">
    <source>
        <dbReference type="SAM" id="Phobius"/>
    </source>
</evidence>
<dbReference type="SUPFAM" id="SSF55073">
    <property type="entry name" value="Nucleotide cyclase"/>
    <property type="match status" value="1"/>
</dbReference>
<keyword evidence="5 8" id="KW-1133">Transmembrane helix</keyword>
<feature type="domain" description="PAC" evidence="10">
    <location>
        <begin position="342"/>
        <end position="394"/>
    </location>
</feature>
<dbReference type="SUPFAM" id="SSF158472">
    <property type="entry name" value="HAMP domain-like"/>
    <property type="match status" value="1"/>
</dbReference>
<keyword evidence="7" id="KW-0807">Transducer</keyword>
<dbReference type="Gene3D" id="3.30.450.20">
    <property type="entry name" value="PAS domain"/>
    <property type="match status" value="2"/>
</dbReference>
<dbReference type="EMBL" id="CP080096">
    <property type="protein sequence ID" value="QYD71586.1"/>
    <property type="molecule type" value="Genomic_DNA"/>
</dbReference>
<evidence type="ECO:0000256" key="7">
    <source>
        <dbReference type="ARBA" id="ARBA00023224"/>
    </source>
</evidence>
<dbReference type="InterPro" id="IPR035919">
    <property type="entry name" value="EAL_sf"/>
</dbReference>
<dbReference type="PROSITE" id="PS50112">
    <property type="entry name" value="PAS"/>
    <property type="match status" value="2"/>
</dbReference>
<dbReference type="InterPro" id="IPR001633">
    <property type="entry name" value="EAL_dom"/>
</dbReference>
<dbReference type="SUPFAM" id="SSF141868">
    <property type="entry name" value="EAL domain-like"/>
    <property type="match status" value="1"/>
</dbReference>
<dbReference type="SMART" id="SM00091">
    <property type="entry name" value="PAS"/>
    <property type="match status" value="2"/>
</dbReference>
<feature type="domain" description="EAL" evidence="11">
    <location>
        <begin position="701"/>
        <end position="951"/>
    </location>
</feature>
<feature type="domain" description="PAC" evidence="10">
    <location>
        <begin position="473"/>
        <end position="525"/>
    </location>
</feature>
<evidence type="ECO:0000256" key="6">
    <source>
        <dbReference type="ARBA" id="ARBA00023136"/>
    </source>
</evidence>
<feature type="domain" description="HAMP" evidence="12">
    <location>
        <begin position="211"/>
        <end position="263"/>
    </location>
</feature>
<keyword evidence="3" id="KW-0488">Methylation</keyword>
<dbReference type="PROSITE" id="PS50883">
    <property type="entry name" value="EAL"/>
    <property type="match status" value="1"/>
</dbReference>